<feature type="binding site" evidence="8">
    <location>
        <position position="42"/>
    </location>
    <ligand>
        <name>Mg(2+)</name>
        <dbReference type="ChEBI" id="CHEBI:18420"/>
    </ligand>
</feature>
<keyword evidence="5 8" id="KW-0093">Biotin biosynthesis</keyword>
<dbReference type="NCBIfam" id="TIGR00347">
    <property type="entry name" value="bioD"/>
    <property type="match status" value="1"/>
</dbReference>
<evidence type="ECO:0000256" key="2">
    <source>
        <dbReference type="ARBA" id="ARBA00022598"/>
    </source>
</evidence>
<evidence type="ECO:0000256" key="5">
    <source>
        <dbReference type="ARBA" id="ARBA00022756"/>
    </source>
</evidence>
<dbReference type="GO" id="GO:0005524">
    <property type="term" value="F:ATP binding"/>
    <property type="evidence" value="ECO:0007669"/>
    <property type="project" value="UniProtKB-UniRule"/>
</dbReference>
<gene>
    <name evidence="9" type="primary">bioD1</name>
    <name evidence="8" type="synonym">bioD</name>
    <name evidence="9" type="ORF">NCTC13159_02157</name>
</gene>
<keyword evidence="6 8" id="KW-0067">ATP-binding</keyword>
<comment type="similarity">
    <text evidence="8">Belongs to the dethiobiotin synthetase family.</text>
</comment>
<dbReference type="GO" id="GO:0042803">
    <property type="term" value="F:protein homodimerization activity"/>
    <property type="evidence" value="ECO:0007669"/>
    <property type="project" value="UniProtKB-ARBA"/>
</dbReference>
<feature type="active site" evidence="8">
    <location>
        <position position="63"/>
    </location>
</feature>
<protein>
    <recommendedName>
        <fullName evidence="8">ATP-dependent dethiobiotin synthetase BioD</fullName>
        <ecNumber evidence="8">6.3.3.3</ecNumber>
    </recommendedName>
    <alternativeName>
        <fullName evidence="8">DTB synthetase</fullName>
        <shortName evidence="8">DTBS</shortName>
    </alternativeName>
    <alternativeName>
        <fullName evidence="8">Dethiobiotin synthase</fullName>
    </alternativeName>
</protein>
<evidence type="ECO:0000256" key="8">
    <source>
        <dbReference type="HAMAP-Rule" id="MF_00336"/>
    </source>
</evidence>
<accession>A0AAJ4ZC57</accession>
<dbReference type="FunFam" id="3.40.50.300:FF:000292">
    <property type="entry name" value="ATP-dependent dethiobiotin synthetase BioD"/>
    <property type="match status" value="1"/>
</dbReference>
<comment type="subunit">
    <text evidence="8">Homodimer.</text>
</comment>
<dbReference type="GO" id="GO:0009102">
    <property type="term" value="P:biotin biosynthetic process"/>
    <property type="evidence" value="ECO:0007669"/>
    <property type="project" value="UniProtKB-UniRule"/>
</dbReference>
<evidence type="ECO:0000256" key="7">
    <source>
        <dbReference type="ARBA" id="ARBA00022842"/>
    </source>
</evidence>
<comment type="cofactor">
    <cofactor evidence="8">
        <name>Mg(2+)</name>
        <dbReference type="ChEBI" id="CHEBI:18420"/>
    </cofactor>
</comment>
<feature type="binding site" evidence="8">
    <location>
        <begin position="38"/>
        <end position="43"/>
    </location>
    <ligand>
        <name>ATP</name>
        <dbReference type="ChEBI" id="CHEBI:30616"/>
    </ligand>
</feature>
<dbReference type="PIRSF" id="PIRSF006755">
    <property type="entry name" value="DTB_synth"/>
    <property type="match status" value="1"/>
</dbReference>
<comment type="subcellular location">
    <subcellularLocation>
        <location evidence="8">Cytoplasm</location>
    </subcellularLocation>
</comment>
<dbReference type="InterPro" id="IPR027417">
    <property type="entry name" value="P-loop_NTPase"/>
</dbReference>
<keyword evidence="4 8" id="KW-0547">Nucleotide-binding</keyword>
<dbReference type="Proteomes" id="UP000254589">
    <property type="component" value="Unassembled WGS sequence"/>
</dbReference>
<comment type="pathway">
    <text evidence="8">Cofactor biosynthesis; biotin biosynthesis; biotin from 7,8-diaminononanoate: step 1/2.</text>
</comment>
<dbReference type="HAMAP" id="MF_00336">
    <property type="entry name" value="BioD"/>
    <property type="match status" value="1"/>
</dbReference>
<keyword evidence="3 8" id="KW-0479">Metal-binding</keyword>
<name>A0AAJ4ZC57_PANPU</name>
<dbReference type="PANTHER" id="PTHR43210:SF5">
    <property type="entry name" value="DETHIOBIOTIN SYNTHETASE"/>
    <property type="match status" value="1"/>
</dbReference>
<comment type="caution">
    <text evidence="9">The sequence shown here is derived from an EMBL/GenBank/DDBJ whole genome shotgun (WGS) entry which is preliminary data.</text>
</comment>
<keyword evidence="7 8" id="KW-0460">Magnesium</keyword>
<feature type="binding site" evidence="8">
    <location>
        <position position="80"/>
    </location>
    <ligand>
        <name>Mg(2+)</name>
        <dbReference type="ChEBI" id="CHEBI:18420"/>
    </ligand>
</feature>
<dbReference type="CDD" id="cd03109">
    <property type="entry name" value="DTBS"/>
    <property type="match status" value="1"/>
</dbReference>
<evidence type="ECO:0000256" key="6">
    <source>
        <dbReference type="ARBA" id="ARBA00022840"/>
    </source>
</evidence>
<dbReference type="Pfam" id="PF13500">
    <property type="entry name" value="AAA_26"/>
    <property type="match status" value="1"/>
</dbReference>
<sequence length="273" mass="28048">MTDPTSLVTSVTSVTSATPVARATPARHAFFVTGTDTEIGKTLVSSALLHAAARRGLVCAGVKSVAAGASEHNGRFVNEDVEQLHAASNLKLPDDWYCPYVLKDATAPHIAAAAEGVALDCSVIRAGYARVAAHADLVIVEGVGGFRVPLGPDAGAPDTADLARQLGLPVILVVGLRLGCISHALLTAEAIASRGLTLAGWVANHVDPDMRHADANVDAIASRLAAPLLGRVPHLPHPDAATASGYLDIAPLVDTAQPHQAQTAHSARSHTAL</sequence>
<keyword evidence="1 8" id="KW-0963">Cytoplasm</keyword>
<evidence type="ECO:0000313" key="10">
    <source>
        <dbReference type="Proteomes" id="UP000254589"/>
    </source>
</evidence>
<proteinExistence type="inferred from homology"/>
<feature type="binding site" evidence="8">
    <location>
        <begin position="233"/>
        <end position="235"/>
    </location>
    <ligand>
        <name>ATP</name>
        <dbReference type="ChEBI" id="CHEBI:30616"/>
    </ligand>
</feature>
<evidence type="ECO:0000256" key="1">
    <source>
        <dbReference type="ARBA" id="ARBA00022490"/>
    </source>
</evidence>
<evidence type="ECO:0000313" key="9">
    <source>
        <dbReference type="EMBL" id="SUA90673.1"/>
    </source>
</evidence>
<dbReference type="InterPro" id="IPR004472">
    <property type="entry name" value="DTB_synth_BioD"/>
</dbReference>
<organism evidence="9 10">
    <name type="scientific">Pandoraea pulmonicola</name>
    <dbReference type="NCBI Taxonomy" id="93221"/>
    <lineage>
        <taxon>Bacteria</taxon>
        <taxon>Pseudomonadati</taxon>
        <taxon>Pseudomonadota</taxon>
        <taxon>Betaproteobacteria</taxon>
        <taxon>Burkholderiales</taxon>
        <taxon>Burkholderiaceae</taxon>
        <taxon>Pandoraea</taxon>
    </lineage>
</organism>
<dbReference type="Gene3D" id="3.40.50.300">
    <property type="entry name" value="P-loop containing nucleotide triphosphate hydrolases"/>
    <property type="match status" value="1"/>
</dbReference>
<feature type="binding site" evidence="8">
    <location>
        <position position="80"/>
    </location>
    <ligand>
        <name>ATP</name>
        <dbReference type="ChEBI" id="CHEBI:30616"/>
    </ligand>
</feature>
<comment type="caution">
    <text evidence="8">Lacks conserved residue(s) required for the propagation of feature annotation.</text>
</comment>
<keyword evidence="2 8" id="KW-0436">Ligase</keyword>
<feature type="binding site" evidence="8">
    <location>
        <begin position="204"/>
        <end position="205"/>
    </location>
    <ligand>
        <name>ATP</name>
        <dbReference type="ChEBI" id="CHEBI:30616"/>
    </ligand>
</feature>
<reference evidence="9 10" key="1">
    <citation type="submission" date="2018-06" db="EMBL/GenBank/DDBJ databases">
        <authorList>
            <consortium name="Pathogen Informatics"/>
            <person name="Doyle S."/>
        </authorList>
    </citation>
    <scope>NUCLEOTIDE SEQUENCE [LARGE SCALE GENOMIC DNA]</scope>
    <source>
        <strain evidence="9 10">NCTC13159</strain>
    </source>
</reference>
<evidence type="ECO:0000256" key="4">
    <source>
        <dbReference type="ARBA" id="ARBA00022741"/>
    </source>
</evidence>
<feature type="binding site" evidence="8">
    <location>
        <begin position="141"/>
        <end position="144"/>
    </location>
    <ligand>
        <name>ATP</name>
        <dbReference type="ChEBI" id="CHEBI:30616"/>
    </ligand>
</feature>
<comment type="function">
    <text evidence="8">Catalyzes a mechanistically unusual reaction, the ATP-dependent insertion of CO2 between the N7 and N8 nitrogen atoms of 7,8-diaminopelargonic acid (DAPA, also called 7,8-diammoniononanoate) to form a ureido ring.</text>
</comment>
<feature type="binding site" evidence="8">
    <location>
        <position position="141"/>
    </location>
    <ligand>
        <name>Mg(2+)</name>
        <dbReference type="ChEBI" id="CHEBI:18420"/>
    </ligand>
</feature>
<dbReference type="GO" id="GO:0005829">
    <property type="term" value="C:cytosol"/>
    <property type="evidence" value="ECO:0007669"/>
    <property type="project" value="TreeGrafter"/>
</dbReference>
<dbReference type="EMBL" id="UGSJ01000001">
    <property type="protein sequence ID" value="SUA90673.1"/>
    <property type="molecule type" value="Genomic_DNA"/>
</dbReference>
<dbReference type="AlphaFoldDB" id="A0AAJ4ZC57"/>
<comment type="catalytic activity">
    <reaction evidence="8">
        <text>(7R,8S)-7,8-diammoniononanoate + CO2 + ATP = (4R,5S)-dethiobiotin + ADP + phosphate + 3 H(+)</text>
        <dbReference type="Rhea" id="RHEA:15805"/>
        <dbReference type="ChEBI" id="CHEBI:15378"/>
        <dbReference type="ChEBI" id="CHEBI:16526"/>
        <dbReference type="ChEBI" id="CHEBI:30616"/>
        <dbReference type="ChEBI" id="CHEBI:43474"/>
        <dbReference type="ChEBI" id="CHEBI:149469"/>
        <dbReference type="ChEBI" id="CHEBI:149473"/>
        <dbReference type="ChEBI" id="CHEBI:456216"/>
        <dbReference type="EC" id="6.3.3.3"/>
    </reaction>
</comment>
<dbReference type="EC" id="6.3.3.3" evidence="8"/>
<dbReference type="PANTHER" id="PTHR43210">
    <property type="entry name" value="DETHIOBIOTIN SYNTHETASE"/>
    <property type="match status" value="1"/>
</dbReference>
<dbReference type="SUPFAM" id="SSF52540">
    <property type="entry name" value="P-loop containing nucleoside triphosphate hydrolases"/>
    <property type="match status" value="1"/>
</dbReference>
<evidence type="ECO:0000256" key="3">
    <source>
        <dbReference type="ARBA" id="ARBA00022723"/>
    </source>
</evidence>
<dbReference type="GO" id="GO:0000287">
    <property type="term" value="F:magnesium ion binding"/>
    <property type="evidence" value="ECO:0007669"/>
    <property type="project" value="UniProtKB-UniRule"/>
</dbReference>
<dbReference type="GO" id="GO:0004141">
    <property type="term" value="F:dethiobiotin synthase activity"/>
    <property type="evidence" value="ECO:0007669"/>
    <property type="project" value="UniProtKB-UniRule"/>
</dbReference>